<comment type="caution">
    <text evidence="1">The sequence shown here is derived from an EMBL/GenBank/DDBJ whole genome shotgun (WGS) entry which is preliminary data.</text>
</comment>
<evidence type="ECO:0000313" key="2">
    <source>
        <dbReference type="Proteomes" id="UP000663879"/>
    </source>
</evidence>
<evidence type="ECO:0000313" key="1">
    <source>
        <dbReference type="EMBL" id="CAF0793903.1"/>
    </source>
</evidence>
<dbReference type="OrthoDB" id="6417021at2759"/>
<gene>
    <name evidence="1" type="ORF">OXX778_LOCUS6111</name>
</gene>
<reference evidence="1" key="1">
    <citation type="submission" date="2021-02" db="EMBL/GenBank/DDBJ databases">
        <authorList>
            <person name="Nowell W R."/>
        </authorList>
    </citation>
    <scope>NUCLEOTIDE SEQUENCE</scope>
    <source>
        <strain evidence="1">Ploen Becks lab</strain>
    </source>
</reference>
<accession>A0A813S4B0</accession>
<dbReference type="AlphaFoldDB" id="A0A813S4B0"/>
<name>A0A813S4B0_9BILA</name>
<proteinExistence type="predicted"/>
<keyword evidence="2" id="KW-1185">Reference proteome</keyword>
<sequence>MQDFDLESKNNFLNLNSNKEKRLNLIQNYLKKSQIHLEENDLELNFDTFILDLKFPQFDEDSDLIEVTIRYSIFYLEEFDYEKKRHGLRVLNHMMDNITPAKMSLNMRSELIYDTFQKYINDKDSVEFLGDILESMRKLLNIIESKYTSQEHNYKKHSLVVDSMLSNCYMSSNVLVKSIYYNKFCLYVKQMGMYTIRHMEKYLTICLDSIESSKLGYDFEKQEDLIMNSLNLIECLMQTCSLRLHTHSKRIMNYCIKIFYFYSLFLEKSNEYNNVNDEGANDYVIDKVIQISNCLLKINKNGVADSARFDLNNLKANTNLNAHFITLIDKII</sequence>
<protein>
    <submittedName>
        <fullName evidence="1">Uncharacterized protein</fullName>
    </submittedName>
</protein>
<organism evidence="1 2">
    <name type="scientific">Brachionus calyciflorus</name>
    <dbReference type="NCBI Taxonomy" id="104777"/>
    <lineage>
        <taxon>Eukaryota</taxon>
        <taxon>Metazoa</taxon>
        <taxon>Spiralia</taxon>
        <taxon>Gnathifera</taxon>
        <taxon>Rotifera</taxon>
        <taxon>Eurotatoria</taxon>
        <taxon>Monogononta</taxon>
        <taxon>Pseudotrocha</taxon>
        <taxon>Ploima</taxon>
        <taxon>Brachionidae</taxon>
        <taxon>Brachionus</taxon>
    </lineage>
</organism>
<dbReference type="EMBL" id="CAJNOC010000705">
    <property type="protein sequence ID" value="CAF0793903.1"/>
    <property type="molecule type" value="Genomic_DNA"/>
</dbReference>
<dbReference type="Proteomes" id="UP000663879">
    <property type="component" value="Unassembled WGS sequence"/>
</dbReference>